<protein>
    <submittedName>
        <fullName evidence="1">MoaD/ThiS family protein</fullName>
    </submittedName>
</protein>
<evidence type="ECO:0000313" key="2">
    <source>
        <dbReference type="Proteomes" id="UP000627092"/>
    </source>
</evidence>
<dbReference type="Pfam" id="PF02597">
    <property type="entry name" value="ThiS"/>
    <property type="match status" value="1"/>
</dbReference>
<dbReference type="RefSeq" id="WP_095050975.1">
    <property type="nucleotide sequence ID" value="NZ_CP077090.1"/>
</dbReference>
<dbReference type="Gene3D" id="3.10.20.30">
    <property type="match status" value="1"/>
</dbReference>
<dbReference type="KEGG" id="pze:HU754_006300"/>
<dbReference type="CDD" id="cd00754">
    <property type="entry name" value="Ubl_MoaD"/>
    <property type="match status" value="1"/>
</dbReference>
<reference evidence="1" key="2">
    <citation type="journal article" date="2021" name="Microorganisms">
        <title>The Ever-Expanding Pseudomonas Genus: Description of 43 New Species and Partition of the Pseudomonas putida Group.</title>
        <authorList>
            <person name="Girard L."/>
            <person name="Lood C."/>
            <person name="Hofte M."/>
            <person name="Vandamme P."/>
            <person name="Rokni-Zadeh H."/>
            <person name="van Noort V."/>
            <person name="Lavigne R."/>
            <person name="De Mot R."/>
        </authorList>
    </citation>
    <scope>NUCLEOTIDE SEQUENCE</scope>
    <source>
        <strain evidence="1">OE 48.2</strain>
    </source>
</reference>
<dbReference type="SUPFAM" id="SSF54285">
    <property type="entry name" value="MoaD/ThiS"/>
    <property type="match status" value="1"/>
</dbReference>
<dbReference type="InterPro" id="IPR003749">
    <property type="entry name" value="ThiS/MoaD-like"/>
</dbReference>
<dbReference type="Proteomes" id="UP000627092">
    <property type="component" value="Chromosome"/>
</dbReference>
<dbReference type="EMBL" id="CP077090">
    <property type="protein sequence ID" value="QXI13021.1"/>
    <property type="molecule type" value="Genomic_DNA"/>
</dbReference>
<accession>A0A9E6NS36</accession>
<evidence type="ECO:0000313" key="1">
    <source>
        <dbReference type="EMBL" id="QXI13021.1"/>
    </source>
</evidence>
<dbReference type="InterPro" id="IPR012675">
    <property type="entry name" value="Beta-grasp_dom_sf"/>
</dbReference>
<dbReference type="InterPro" id="IPR016155">
    <property type="entry name" value="Mopterin_synth/thiamin_S_b"/>
</dbReference>
<reference evidence="1" key="1">
    <citation type="journal article" date="2020" name="Microorganisms">
        <title>Reliable Identification of Environmental Pseudomonas Isolates Using the rpoD Gene.</title>
        <authorList>
            <consortium name="The Broad Institute Genome Sequencing Platform"/>
            <person name="Girard L."/>
            <person name="Lood C."/>
            <person name="Rokni-Zadeh H."/>
            <person name="van Noort V."/>
            <person name="Lavigne R."/>
            <person name="De Mot R."/>
        </authorList>
    </citation>
    <scope>NUCLEOTIDE SEQUENCE</scope>
    <source>
        <strain evidence="1">OE 48.2</strain>
    </source>
</reference>
<sequence length="84" mass="9323">MNLTVKFFARYREALGVDSVKIEGDFATVDDVRAHVLQMQTQRDGAEVLSEQNLMCARNEDLCQLDEPVVDGDEVAFFPTVTGG</sequence>
<dbReference type="AlphaFoldDB" id="A0A9E6NS36"/>
<gene>
    <name evidence="1" type="ORF">HU754_006300</name>
</gene>
<proteinExistence type="predicted"/>
<organism evidence="1 2">
    <name type="scientific">Pseudomonas zeae</name>
    <dbReference type="NCBI Taxonomy" id="2745510"/>
    <lineage>
        <taxon>Bacteria</taxon>
        <taxon>Pseudomonadati</taxon>
        <taxon>Pseudomonadota</taxon>
        <taxon>Gammaproteobacteria</taxon>
        <taxon>Pseudomonadales</taxon>
        <taxon>Pseudomonadaceae</taxon>
        <taxon>Pseudomonas</taxon>
    </lineage>
</organism>
<name>A0A9E6NS36_9PSED</name>